<evidence type="ECO:0000313" key="1">
    <source>
        <dbReference type="EMBL" id="KAJ1678650.1"/>
    </source>
</evidence>
<organism evidence="1 2">
    <name type="scientific">Spiromyces aspiralis</name>
    <dbReference type="NCBI Taxonomy" id="68401"/>
    <lineage>
        <taxon>Eukaryota</taxon>
        <taxon>Fungi</taxon>
        <taxon>Fungi incertae sedis</taxon>
        <taxon>Zoopagomycota</taxon>
        <taxon>Kickxellomycotina</taxon>
        <taxon>Kickxellomycetes</taxon>
        <taxon>Kickxellales</taxon>
        <taxon>Kickxellaceae</taxon>
        <taxon>Spiromyces</taxon>
    </lineage>
</organism>
<keyword evidence="2" id="KW-1185">Reference proteome</keyword>
<dbReference type="EMBL" id="JAMZIH010000966">
    <property type="protein sequence ID" value="KAJ1678650.1"/>
    <property type="molecule type" value="Genomic_DNA"/>
</dbReference>
<comment type="caution">
    <text evidence="1">The sequence shown here is derived from an EMBL/GenBank/DDBJ whole genome shotgun (WGS) entry which is preliminary data.</text>
</comment>
<evidence type="ECO:0000313" key="2">
    <source>
        <dbReference type="Proteomes" id="UP001145114"/>
    </source>
</evidence>
<dbReference type="Proteomes" id="UP001145114">
    <property type="component" value="Unassembled WGS sequence"/>
</dbReference>
<proteinExistence type="predicted"/>
<gene>
    <name evidence="1" type="ORF">EV182_003621</name>
</gene>
<name>A0ACC1HQ25_9FUNG</name>
<protein>
    <submittedName>
        <fullName evidence="1">Uncharacterized protein</fullName>
    </submittedName>
</protein>
<accession>A0ACC1HQ25</accession>
<reference evidence="1" key="1">
    <citation type="submission" date="2022-06" db="EMBL/GenBank/DDBJ databases">
        <title>Phylogenomic reconstructions and comparative analyses of Kickxellomycotina fungi.</title>
        <authorList>
            <person name="Reynolds N.K."/>
            <person name="Stajich J.E."/>
            <person name="Barry K."/>
            <person name="Grigoriev I.V."/>
            <person name="Crous P."/>
            <person name="Smith M.E."/>
        </authorList>
    </citation>
    <scope>NUCLEOTIDE SEQUENCE</scope>
    <source>
        <strain evidence="1">RSA 2271</strain>
    </source>
</reference>
<sequence>MQRYGTIFMLFEITTIFLNAHWFMDKLGISGTLIQIINDITLVLSYLGIRIMFGTYAIYNCLVSSLNYYWFYKLVRATIRQFTSRSDGVRLKKTR</sequence>